<organism evidence="1 2">
    <name type="scientific">Cronobacter turicensis (strain DSM 18703 / CCUG 55852 / LMG 23827 / z3032)</name>
    <dbReference type="NCBI Taxonomy" id="693216"/>
    <lineage>
        <taxon>Bacteria</taxon>
        <taxon>Pseudomonadati</taxon>
        <taxon>Pseudomonadota</taxon>
        <taxon>Gammaproteobacteria</taxon>
        <taxon>Enterobacterales</taxon>
        <taxon>Enterobacteriaceae</taxon>
        <taxon>Cronobacter</taxon>
    </lineage>
</organism>
<keyword evidence="2" id="KW-1185">Reference proteome</keyword>
<evidence type="ECO:0000313" key="1">
    <source>
        <dbReference type="EMBL" id="CBA30074.1"/>
    </source>
</evidence>
<dbReference type="HOGENOM" id="CLU_3157784_0_0_6"/>
<dbReference type="AlphaFoldDB" id="C9Y1P2"/>
<evidence type="ECO:0000313" key="2">
    <source>
        <dbReference type="Proteomes" id="UP000002069"/>
    </source>
</evidence>
<name>C9Y1P2_CROTZ</name>
<dbReference type="KEGG" id="ctu:CTU_17320"/>
<protein>
    <submittedName>
        <fullName evidence="1">Uncharacterized protein</fullName>
    </submittedName>
</protein>
<reference evidence="1 2" key="1">
    <citation type="journal article" date="2010" name="J. Bacteriol.">
        <title>Complete Genome Sequence of Cronobacter turicensis LMG 23827, a foodborne pathogen causing deaths in neonates.</title>
        <authorList>
            <person name="Stephan R."/>
            <person name="Lehner A."/>
            <person name="Tischler P."/>
            <person name="Rattei T."/>
        </authorList>
    </citation>
    <scope>NUCLEOTIDE SEQUENCE [LARGE SCALE GENOMIC DNA]</scope>
    <source>
        <strain evidence="2">DSM 18703 / CCUG 55852 / LMG 23827 / z3032</strain>
    </source>
</reference>
<reference evidence="2" key="2">
    <citation type="journal article" date="2011" name="J. Bacteriol.">
        <title>Complete genome sequence of Cronobacter turicensis LMG 23827, a food-borne pathogen causing deaths in neonates.</title>
        <authorList>
            <person name="Stephan R."/>
            <person name="Lehner A."/>
            <person name="Tischler P."/>
            <person name="Rattei T."/>
        </authorList>
    </citation>
    <scope>NUCLEOTIDE SEQUENCE [LARGE SCALE GENOMIC DNA]</scope>
    <source>
        <strain evidence="2">DSM 18703 / CCUG 55852 / LMG 23827 / z3032</strain>
    </source>
</reference>
<dbReference type="Proteomes" id="UP000002069">
    <property type="component" value="Chromosome"/>
</dbReference>
<dbReference type="EMBL" id="FN543093">
    <property type="protein sequence ID" value="CBA30074.1"/>
    <property type="molecule type" value="Genomic_DNA"/>
</dbReference>
<proteinExistence type="predicted"/>
<accession>C9Y1P2</accession>
<gene>
    <name evidence="1" type="ordered locus">Ctu_17320</name>
</gene>
<sequence length="48" mass="5415">MLAFLPFLCNFDVNDGHCMFIVNKPASERVLLFAASSYGHALFTLMDF</sequence>